<dbReference type="EMBL" id="JAMKFE010000018">
    <property type="protein sequence ID" value="MCM5682377.1"/>
    <property type="molecule type" value="Genomic_DNA"/>
</dbReference>
<reference evidence="3" key="1">
    <citation type="submission" date="2022-05" db="EMBL/GenBank/DDBJ databases">
        <title>Schlegelella sp. nov., isolated from mangrove soil.</title>
        <authorList>
            <person name="Liu Y."/>
            <person name="Ge X."/>
            <person name="Liu W."/>
        </authorList>
    </citation>
    <scope>NUCLEOTIDE SEQUENCE</scope>
    <source>
        <strain evidence="3">S2-27</strain>
    </source>
</reference>
<name>A0ABT0YUF0_9BURK</name>
<evidence type="ECO:0000313" key="4">
    <source>
        <dbReference type="Proteomes" id="UP001165541"/>
    </source>
</evidence>
<evidence type="ECO:0000313" key="3">
    <source>
        <dbReference type="EMBL" id="MCM5682377.1"/>
    </source>
</evidence>
<evidence type="ECO:0000256" key="1">
    <source>
        <dbReference type="SAM" id="SignalP"/>
    </source>
</evidence>
<comment type="caution">
    <text evidence="3">The sequence shown here is derived from an EMBL/GenBank/DDBJ whole genome shotgun (WGS) entry which is preliminary data.</text>
</comment>
<keyword evidence="4" id="KW-1185">Reference proteome</keyword>
<gene>
    <name evidence="3" type="ORF">M8A51_22850</name>
</gene>
<evidence type="ECO:0000259" key="2">
    <source>
        <dbReference type="Pfam" id="PF07589"/>
    </source>
</evidence>
<feature type="signal peptide" evidence="1">
    <location>
        <begin position="1"/>
        <end position="19"/>
    </location>
</feature>
<proteinExistence type="predicted"/>
<dbReference type="Pfam" id="PF07589">
    <property type="entry name" value="PEP-CTERM"/>
    <property type="match status" value="1"/>
</dbReference>
<protein>
    <submittedName>
        <fullName evidence="3">PEP-CTERM sorting domain-containing protein</fullName>
    </submittedName>
</protein>
<feature type="chain" id="PRO_5046507763" evidence="1">
    <location>
        <begin position="20"/>
        <end position="244"/>
    </location>
</feature>
<dbReference type="NCBIfam" id="TIGR02595">
    <property type="entry name" value="PEP_CTERM"/>
    <property type="match status" value="1"/>
</dbReference>
<sequence length="244" mass="25472">MRKAAAVIALAFYWPAAIADTASASFSNLTLSGAGWGEVGAGVSATSRVPGSDQQGFDDYFPGLPIEPLQVTSGGLTALMGPGASTFLLTFDGSVPGSTYYGLVGLGSDYSGMRIEIAPGATVTLSADFSTSITRDSSCTSIDCVGTSYGELGFAVAATQFPEVGEFEYAEDNDGFSLYESGTLARRLEASYTNNTDSWRYAMMFARISIEGAVAPIPEPSSYALMALGLAGLGFKLKRSRRLV</sequence>
<accession>A0ABT0YUF0</accession>
<dbReference type="Proteomes" id="UP001165541">
    <property type="component" value="Unassembled WGS sequence"/>
</dbReference>
<organism evidence="3 4">
    <name type="scientific">Caldimonas mangrovi</name>
    <dbReference type="NCBI Taxonomy" id="2944811"/>
    <lineage>
        <taxon>Bacteria</taxon>
        <taxon>Pseudomonadati</taxon>
        <taxon>Pseudomonadota</taxon>
        <taxon>Betaproteobacteria</taxon>
        <taxon>Burkholderiales</taxon>
        <taxon>Sphaerotilaceae</taxon>
        <taxon>Caldimonas</taxon>
    </lineage>
</organism>
<keyword evidence="1" id="KW-0732">Signal</keyword>
<feature type="domain" description="Ice-binding protein C-terminal" evidence="2">
    <location>
        <begin position="216"/>
        <end position="239"/>
    </location>
</feature>
<dbReference type="InterPro" id="IPR013424">
    <property type="entry name" value="Ice-binding_C"/>
</dbReference>
<dbReference type="RefSeq" id="WP_251780853.1">
    <property type="nucleotide sequence ID" value="NZ_JAMKFE010000018.1"/>
</dbReference>